<dbReference type="RefSeq" id="WP_154727811.1">
    <property type="nucleotide sequence ID" value="NZ_SZYE01000002.1"/>
</dbReference>
<dbReference type="EMBL" id="SZYE01000002">
    <property type="protein sequence ID" value="TKR27406.1"/>
    <property type="molecule type" value="Genomic_DNA"/>
</dbReference>
<dbReference type="GO" id="GO:0016491">
    <property type="term" value="F:oxidoreductase activity"/>
    <property type="evidence" value="ECO:0007669"/>
    <property type="project" value="InterPro"/>
</dbReference>
<dbReference type="Proteomes" id="UP000308121">
    <property type="component" value="Unassembled WGS sequence"/>
</dbReference>
<reference evidence="2 3" key="1">
    <citation type="submission" date="2019-05" db="EMBL/GenBank/DDBJ databases">
        <title>Genome sequence of Cellulomonas hominis strain CS1.</title>
        <authorList>
            <person name="Belmont J."/>
            <person name="Maclea K.S."/>
        </authorList>
    </citation>
    <scope>NUCLEOTIDE SEQUENCE [LARGE SCALE GENOMIC DNA]</scope>
    <source>
        <strain evidence="2 3">CS1</strain>
    </source>
</reference>
<evidence type="ECO:0000313" key="2">
    <source>
        <dbReference type="EMBL" id="TKR27406.1"/>
    </source>
</evidence>
<dbReference type="CDD" id="cd02933">
    <property type="entry name" value="OYE_like_FMN"/>
    <property type="match status" value="1"/>
</dbReference>
<comment type="caution">
    <text evidence="2">The sequence shown here is derived from an EMBL/GenBank/DDBJ whole genome shotgun (WGS) entry which is preliminary data.</text>
</comment>
<name>A0A7Z8NQT3_9CELL</name>
<accession>A0A7Z8NQT3</accession>
<sequence>MKIFDPSTVGRVALANRVVMAPLTRLRAGEAGVPGDLLVEHYRQRAGMGLVLTEGTYPVIEGRTWTGQPGIETAEQATGWARVADAVHAAGGRIAMQIMHGGRIAHPDVTGAARVVSASAVAAPGEIRTPGGKAAHPVPHALDADEIAEVVRGFVAAARRAVDAGLDAVEVHGANGYLVHQFLSPASNLRTDAYGATPEGRARLAIEVVTAVAAEVGADRTGIRLSPEHDIQGAVETDPDVTAATYAALADGLAPLGLAFVDVLHRDLRGALVQDVRRRVGAPLIGNSGFAVSTTRDEAVGLVEEGVVDLVAVGRAAIANPDLVARWARDLGENAPDPATFYAAGAEGYTDYPTAAA</sequence>
<protein>
    <submittedName>
        <fullName evidence="2">Alkene reductase</fullName>
    </submittedName>
</protein>
<dbReference type="SUPFAM" id="SSF51395">
    <property type="entry name" value="FMN-linked oxidoreductases"/>
    <property type="match status" value="1"/>
</dbReference>
<proteinExistence type="predicted"/>
<dbReference type="OrthoDB" id="3169239at2"/>
<dbReference type="GO" id="GO:0010181">
    <property type="term" value="F:FMN binding"/>
    <property type="evidence" value="ECO:0007669"/>
    <property type="project" value="InterPro"/>
</dbReference>
<dbReference type="Pfam" id="PF00724">
    <property type="entry name" value="Oxidored_FMN"/>
    <property type="match status" value="1"/>
</dbReference>
<dbReference type="AlphaFoldDB" id="A0A7Z8NQT3"/>
<dbReference type="PANTHER" id="PTHR22893">
    <property type="entry name" value="NADH OXIDOREDUCTASE-RELATED"/>
    <property type="match status" value="1"/>
</dbReference>
<evidence type="ECO:0000313" key="3">
    <source>
        <dbReference type="Proteomes" id="UP000308121"/>
    </source>
</evidence>
<dbReference type="InterPro" id="IPR045247">
    <property type="entry name" value="Oye-like"/>
</dbReference>
<dbReference type="InterPro" id="IPR001155">
    <property type="entry name" value="OxRdtase_FMN_N"/>
</dbReference>
<dbReference type="PANTHER" id="PTHR22893:SF91">
    <property type="entry name" value="NADPH DEHYDROGENASE 2-RELATED"/>
    <property type="match status" value="1"/>
</dbReference>
<organism evidence="2 3">
    <name type="scientific">Cellulomonas hominis</name>
    <dbReference type="NCBI Taxonomy" id="156981"/>
    <lineage>
        <taxon>Bacteria</taxon>
        <taxon>Bacillati</taxon>
        <taxon>Actinomycetota</taxon>
        <taxon>Actinomycetes</taxon>
        <taxon>Micrococcales</taxon>
        <taxon>Cellulomonadaceae</taxon>
        <taxon>Cellulomonas</taxon>
    </lineage>
</organism>
<dbReference type="InterPro" id="IPR013785">
    <property type="entry name" value="Aldolase_TIM"/>
</dbReference>
<feature type="domain" description="NADH:flavin oxidoreductase/NADH oxidase N-terminal" evidence="1">
    <location>
        <begin position="2"/>
        <end position="331"/>
    </location>
</feature>
<gene>
    <name evidence="2" type="ORF">FA014_00780</name>
</gene>
<dbReference type="Gene3D" id="3.20.20.70">
    <property type="entry name" value="Aldolase class I"/>
    <property type="match status" value="1"/>
</dbReference>
<evidence type="ECO:0000259" key="1">
    <source>
        <dbReference type="Pfam" id="PF00724"/>
    </source>
</evidence>